<dbReference type="Gene3D" id="1.10.10.10">
    <property type="entry name" value="Winged helix-like DNA-binding domain superfamily/Winged helix DNA-binding domain"/>
    <property type="match status" value="1"/>
</dbReference>
<accession>A0ABV5Y0S3</accession>
<evidence type="ECO:0000256" key="2">
    <source>
        <dbReference type="ARBA" id="ARBA00023163"/>
    </source>
</evidence>
<evidence type="ECO:0000313" key="5">
    <source>
        <dbReference type="Proteomes" id="UP001589702"/>
    </source>
</evidence>
<comment type="caution">
    <text evidence="4">The sequence shown here is derived from an EMBL/GenBank/DDBJ whole genome shotgun (WGS) entry which is preliminary data.</text>
</comment>
<feature type="domain" description="ANTAR" evidence="3">
    <location>
        <begin position="167"/>
        <end position="228"/>
    </location>
</feature>
<dbReference type="SMART" id="SM01012">
    <property type="entry name" value="ANTAR"/>
    <property type="match status" value="1"/>
</dbReference>
<evidence type="ECO:0000256" key="1">
    <source>
        <dbReference type="ARBA" id="ARBA00023015"/>
    </source>
</evidence>
<keyword evidence="1" id="KW-0805">Transcription regulation</keyword>
<gene>
    <name evidence="4" type="ORF">ACFFP1_13870</name>
</gene>
<dbReference type="InterPro" id="IPR029016">
    <property type="entry name" value="GAF-like_dom_sf"/>
</dbReference>
<evidence type="ECO:0000259" key="3">
    <source>
        <dbReference type="PROSITE" id="PS50921"/>
    </source>
</evidence>
<dbReference type="SUPFAM" id="SSF55781">
    <property type="entry name" value="GAF domain-like"/>
    <property type="match status" value="1"/>
</dbReference>
<dbReference type="InterPro" id="IPR005561">
    <property type="entry name" value="ANTAR"/>
</dbReference>
<sequence>MASNNAVTNTEQLQDLLLESPGFTEFLLGLATISASLLDGREPLLCAITVERDAGPSTVASSSAAAQRMDEKQYAFDDGPCLTALRHQHRVLIDDLQADARWAQYAHQVEGEGIRSVLAVPIQTGSSSRAALNCYAYTTGIFNEATVSRVLEHAQTISKTLRLALRLHIPEPYPEHLRSALQSRAAVDAALSLIMVENRCGRDGAMELLQLAARNNNRRLHDIAADILNKSVPQDWTSPSADHD</sequence>
<dbReference type="EMBL" id="JBHMBC010000022">
    <property type="protein sequence ID" value="MFB9820583.1"/>
    <property type="molecule type" value="Genomic_DNA"/>
</dbReference>
<keyword evidence="2" id="KW-0804">Transcription</keyword>
<dbReference type="InterPro" id="IPR003018">
    <property type="entry name" value="GAF"/>
</dbReference>
<dbReference type="Pfam" id="PF13185">
    <property type="entry name" value="GAF_2"/>
    <property type="match status" value="1"/>
</dbReference>
<name>A0ABV5Y0S3_ARTRM</name>
<dbReference type="Gene3D" id="3.30.450.40">
    <property type="match status" value="1"/>
</dbReference>
<reference evidence="4 5" key="1">
    <citation type="submission" date="2024-09" db="EMBL/GenBank/DDBJ databases">
        <authorList>
            <person name="Sun Q."/>
            <person name="Mori K."/>
        </authorList>
    </citation>
    <scope>NUCLEOTIDE SEQUENCE [LARGE SCALE GENOMIC DNA]</scope>
    <source>
        <strain evidence="4 5">JCM 1334</strain>
    </source>
</reference>
<protein>
    <submittedName>
        <fullName evidence="4">ANTAR domain-containing protein</fullName>
    </submittedName>
</protein>
<dbReference type="Proteomes" id="UP001589702">
    <property type="component" value="Unassembled WGS sequence"/>
</dbReference>
<keyword evidence="5" id="KW-1185">Reference proteome</keyword>
<evidence type="ECO:0000313" key="4">
    <source>
        <dbReference type="EMBL" id="MFB9820583.1"/>
    </source>
</evidence>
<dbReference type="PIRSF" id="PIRSF036625">
    <property type="entry name" value="GAF_ANTAR"/>
    <property type="match status" value="1"/>
</dbReference>
<dbReference type="PROSITE" id="PS50921">
    <property type="entry name" value="ANTAR"/>
    <property type="match status" value="1"/>
</dbReference>
<dbReference type="InterPro" id="IPR036388">
    <property type="entry name" value="WH-like_DNA-bd_sf"/>
</dbReference>
<dbReference type="RefSeq" id="WP_234751115.1">
    <property type="nucleotide sequence ID" value="NZ_BAAAWN010000001.1"/>
</dbReference>
<proteinExistence type="predicted"/>
<dbReference type="Pfam" id="PF03861">
    <property type="entry name" value="ANTAR"/>
    <property type="match status" value="1"/>
</dbReference>
<dbReference type="InterPro" id="IPR012074">
    <property type="entry name" value="GAF_ANTAR"/>
</dbReference>
<organism evidence="4 5">
    <name type="scientific">Arthrobacter ramosus</name>
    <dbReference type="NCBI Taxonomy" id="1672"/>
    <lineage>
        <taxon>Bacteria</taxon>
        <taxon>Bacillati</taxon>
        <taxon>Actinomycetota</taxon>
        <taxon>Actinomycetes</taxon>
        <taxon>Micrococcales</taxon>
        <taxon>Micrococcaceae</taxon>
        <taxon>Arthrobacter</taxon>
    </lineage>
</organism>